<dbReference type="Pfam" id="PF03704">
    <property type="entry name" value="BTAD"/>
    <property type="match status" value="1"/>
</dbReference>
<feature type="compositionally biased region" description="Basic residues" evidence="1">
    <location>
        <begin position="22"/>
        <end position="31"/>
    </location>
</feature>
<dbReference type="Proteomes" id="UP001595698">
    <property type="component" value="Unassembled WGS sequence"/>
</dbReference>
<feature type="compositionally biased region" description="Basic and acidic residues" evidence="1">
    <location>
        <begin position="44"/>
        <end position="66"/>
    </location>
</feature>
<protein>
    <submittedName>
        <fullName evidence="3">Bacterial transcriptional activator domain-containing protein</fullName>
    </submittedName>
</protein>
<keyword evidence="4" id="KW-1185">Reference proteome</keyword>
<dbReference type="InterPro" id="IPR011990">
    <property type="entry name" value="TPR-like_helical_dom_sf"/>
</dbReference>
<proteinExistence type="predicted"/>
<dbReference type="Gene3D" id="1.25.40.10">
    <property type="entry name" value="Tetratricopeptide repeat domain"/>
    <property type="match status" value="1"/>
</dbReference>
<evidence type="ECO:0000259" key="2">
    <source>
        <dbReference type="Pfam" id="PF03704"/>
    </source>
</evidence>
<dbReference type="InterPro" id="IPR005158">
    <property type="entry name" value="BTAD"/>
</dbReference>
<evidence type="ECO:0000256" key="1">
    <source>
        <dbReference type="SAM" id="MobiDB-lite"/>
    </source>
</evidence>
<dbReference type="RefSeq" id="WP_386191494.1">
    <property type="nucleotide sequence ID" value="NZ_JBHSBC010000021.1"/>
</dbReference>
<evidence type="ECO:0000313" key="4">
    <source>
        <dbReference type="Proteomes" id="UP001595698"/>
    </source>
</evidence>
<evidence type="ECO:0000313" key="3">
    <source>
        <dbReference type="EMBL" id="MFC3982851.1"/>
    </source>
</evidence>
<organism evidence="3 4">
    <name type="scientific">Streptosporangium jomthongense</name>
    <dbReference type="NCBI Taxonomy" id="1193683"/>
    <lineage>
        <taxon>Bacteria</taxon>
        <taxon>Bacillati</taxon>
        <taxon>Actinomycetota</taxon>
        <taxon>Actinomycetes</taxon>
        <taxon>Streptosporangiales</taxon>
        <taxon>Streptosporangiaceae</taxon>
        <taxon>Streptosporangium</taxon>
    </lineage>
</organism>
<gene>
    <name evidence="3" type="ORF">ACFOYY_22145</name>
</gene>
<name>A0ABV8F4P2_9ACTN</name>
<dbReference type="EMBL" id="JBHSBC010000021">
    <property type="protein sequence ID" value="MFC3982851.1"/>
    <property type="molecule type" value="Genomic_DNA"/>
</dbReference>
<reference evidence="4" key="1">
    <citation type="journal article" date="2019" name="Int. J. Syst. Evol. Microbiol.">
        <title>The Global Catalogue of Microorganisms (GCM) 10K type strain sequencing project: providing services to taxonomists for standard genome sequencing and annotation.</title>
        <authorList>
            <consortium name="The Broad Institute Genomics Platform"/>
            <consortium name="The Broad Institute Genome Sequencing Center for Infectious Disease"/>
            <person name="Wu L."/>
            <person name="Ma J."/>
        </authorList>
    </citation>
    <scope>NUCLEOTIDE SEQUENCE [LARGE SCALE GENOMIC DNA]</scope>
    <source>
        <strain evidence="4">TBRC 7912</strain>
    </source>
</reference>
<feature type="region of interest" description="Disordered" evidence="1">
    <location>
        <begin position="1"/>
        <end position="80"/>
    </location>
</feature>
<accession>A0ABV8F4P2</accession>
<comment type="caution">
    <text evidence="3">The sequence shown here is derived from an EMBL/GenBank/DDBJ whole genome shotgun (WGS) entry which is preliminary data.</text>
</comment>
<dbReference type="SUPFAM" id="SSF48452">
    <property type="entry name" value="TPR-like"/>
    <property type="match status" value="1"/>
</dbReference>
<sequence>MAGEGGGRRRSRPSPPSERRPPIGHRLRGHGTSRCPLRQGTRPDVPHRLQPGERRPVGLPERDQRSPYRRRQGGTSHRSQLCRGVLAEGLTCEWIDERRSPQTRIQADVLNQLAELQERDDPEAALDVLERIIVLNPDPEEAWRRIIRLRLRLNRRDQARNTATLLRGRLQELGVRPTRETERLFSEL</sequence>
<feature type="domain" description="Bacterial transcriptional activator" evidence="2">
    <location>
        <begin position="81"/>
        <end position="187"/>
    </location>
</feature>